<dbReference type="EMBL" id="VBAK01000140">
    <property type="protein sequence ID" value="TMI88402.1"/>
    <property type="molecule type" value="Genomic_DNA"/>
</dbReference>
<dbReference type="InterPro" id="IPR050482">
    <property type="entry name" value="Sensor_HK_TwoCompSys"/>
</dbReference>
<gene>
    <name evidence="12" type="ORF">E6H00_12660</name>
</gene>
<dbReference type="PROSITE" id="PS51832">
    <property type="entry name" value="HD_GYP"/>
    <property type="match status" value="1"/>
</dbReference>
<dbReference type="InterPro" id="IPR036890">
    <property type="entry name" value="HATPase_C_sf"/>
</dbReference>
<dbReference type="Gene3D" id="1.20.5.1930">
    <property type="match status" value="1"/>
</dbReference>
<dbReference type="InterPro" id="IPR003607">
    <property type="entry name" value="HD/PDEase_dom"/>
</dbReference>
<dbReference type="Gene3D" id="1.10.3210.10">
    <property type="entry name" value="Hypothetical protein af1432"/>
    <property type="match status" value="1"/>
</dbReference>
<keyword evidence="3" id="KW-0597">Phosphoprotein</keyword>
<dbReference type="PANTHER" id="PTHR24421:SF10">
    <property type="entry name" value="NITRATE_NITRITE SENSOR PROTEIN NARQ"/>
    <property type="match status" value="1"/>
</dbReference>
<dbReference type="SUPFAM" id="SSF109604">
    <property type="entry name" value="HD-domain/PDEase-like"/>
    <property type="match status" value="1"/>
</dbReference>
<keyword evidence="5" id="KW-0547">Nucleotide-binding</keyword>
<evidence type="ECO:0000259" key="10">
    <source>
        <dbReference type="PROSITE" id="PS50109"/>
    </source>
</evidence>
<dbReference type="Pfam" id="PF13487">
    <property type="entry name" value="HD_5"/>
    <property type="match status" value="1"/>
</dbReference>
<name>A0A537JYR3_9BACT</name>
<keyword evidence="9" id="KW-1133">Transmembrane helix</keyword>
<proteinExistence type="predicted"/>
<dbReference type="Pfam" id="PF02518">
    <property type="entry name" value="HATPase_c"/>
    <property type="match status" value="1"/>
</dbReference>
<dbReference type="GO" id="GO:0005524">
    <property type="term" value="F:ATP binding"/>
    <property type="evidence" value="ECO:0007669"/>
    <property type="project" value="UniProtKB-KW"/>
</dbReference>
<evidence type="ECO:0000259" key="11">
    <source>
        <dbReference type="PROSITE" id="PS51832"/>
    </source>
</evidence>
<dbReference type="InterPro" id="IPR011712">
    <property type="entry name" value="Sig_transdc_His_kin_sub3_dim/P"/>
</dbReference>
<dbReference type="GO" id="GO:0016020">
    <property type="term" value="C:membrane"/>
    <property type="evidence" value="ECO:0007669"/>
    <property type="project" value="InterPro"/>
</dbReference>
<dbReference type="CDD" id="cd00077">
    <property type="entry name" value="HDc"/>
    <property type="match status" value="1"/>
</dbReference>
<evidence type="ECO:0000256" key="6">
    <source>
        <dbReference type="ARBA" id="ARBA00022777"/>
    </source>
</evidence>
<feature type="domain" description="Histidine kinase" evidence="10">
    <location>
        <begin position="619"/>
        <end position="707"/>
    </location>
</feature>
<dbReference type="Gene3D" id="3.30.565.10">
    <property type="entry name" value="Histidine kinase-like ATPase, C-terminal domain"/>
    <property type="match status" value="1"/>
</dbReference>
<feature type="transmembrane region" description="Helical" evidence="9">
    <location>
        <begin position="203"/>
        <end position="224"/>
    </location>
</feature>
<dbReference type="InterPro" id="IPR037522">
    <property type="entry name" value="HD_GYP_dom"/>
</dbReference>
<dbReference type="Proteomes" id="UP000318509">
    <property type="component" value="Unassembled WGS sequence"/>
</dbReference>
<evidence type="ECO:0000256" key="5">
    <source>
        <dbReference type="ARBA" id="ARBA00022741"/>
    </source>
</evidence>
<evidence type="ECO:0000256" key="8">
    <source>
        <dbReference type="ARBA" id="ARBA00023012"/>
    </source>
</evidence>
<feature type="transmembrane region" description="Helical" evidence="9">
    <location>
        <begin position="163"/>
        <end position="183"/>
    </location>
</feature>
<dbReference type="SUPFAM" id="SSF55874">
    <property type="entry name" value="ATPase domain of HSP90 chaperone/DNA topoisomerase II/histidine kinase"/>
    <property type="match status" value="1"/>
</dbReference>
<protein>
    <recommendedName>
        <fullName evidence="2">histidine kinase</fullName>
        <ecNumber evidence="2">2.7.13.3</ecNumber>
    </recommendedName>
</protein>
<feature type="transmembrane region" description="Helical" evidence="9">
    <location>
        <begin position="28"/>
        <end position="46"/>
    </location>
</feature>
<dbReference type="InterPro" id="IPR003594">
    <property type="entry name" value="HATPase_dom"/>
</dbReference>
<dbReference type="SMART" id="SM00387">
    <property type="entry name" value="HATPase_c"/>
    <property type="match status" value="1"/>
</dbReference>
<feature type="transmembrane region" description="Helical" evidence="9">
    <location>
        <begin position="127"/>
        <end position="151"/>
    </location>
</feature>
<dbReference type="CDD" id="cd16917">
    <property type="entry name" value="HATPase_UhpB-NarQ-NarX-like"/>
    <property type="match status" value="1"/>
</dbReference>
<evidence type="ECO:0000313" key="12">
    <source>
        <dbReference type="EMBL" id="TMI88402.1"/>
    </source>
</evidence>
<dbReference type="InterPro" id="IPR005467">
    <property type="entry name" value="His_kinase_dom"/>
</dbReference>
<accession>A0A537JYR3</accession>
<evidence type="ECO:0000256" key="1">
    <source>
        <dbReference type="ARBA" id="ARBA00000085"/>
    </source>
</evidence>
<organism evidence="12 13">
    <name type="scientific">Candidatus Segetimicrobium genomatis</name>
    <dbReference type="NCBI Taxonomy" id="2569760"/>
    <lineage>
        <taxon>Bacteria</taxon>
        <taxon>Bacillati</taxon>
        <taxon>Candidatus Sysuimicrobiota</taxon>
        <taxon>Candidatus Sysuimicrobiia</taxon>
        <taxon>Candidatus Sysuimicrobiales</taxon>
        <taxon>Candidatus Segetimicrobiaceae</taxon>
        <taxon>Candidatus Segetimicrobium</taxon>
    </lineage>
</organism>
<comment type="caution">
    <text evidence="12">The sequence shown here is derived from an EMBL/GenBank/DDBJ whole genome shotgun (WGS) entry which is preliminary data.</text>
</comment>
<dbReference type="Pfam" id="PF07730">
    <property type="entry name" value="HisKA_3"/>
    <property type="match status" value="1"/>
</dbReference>
<dbReference type="GO" id="GO:0046983">
    <property type="term" value="F:protein dimerization activity"/>
    <property type="evidence" value="ECO:0007669"/>
    <property type="project" value="InterPro"/>
</dbReference>
<evidence type="ECO:0000256" key="9">
    <source>
        <dbReference type="SAM" id="Phobius"/>
    </source>
</evidence>
<keyword evidence="6" id="KW-0418">Kinase</keyword>
<dbReference type="GO" id="GO:0000155">
    <property type="term" value="F:phosphorelay sensor kinase activity"/>
    <property type="evidence" value="ECO:0007669"/>
    <property type="project" value="InterPro"/>
</dbReference>
<sequence>MTTLRRVWSRGCSGLFTGANFASRSFELAVILGGAGAAASVLAFPLGTASTPFTTWPLGVAVALAAIPAIALAGAFPLSFGQKMYLNLGSAVAFGLLLVLPPPQGLATAFGGMLAGQLVRRSRGYRLTIPTIVFNQAQYVATWALVVLTNARLRAEALARVPHGAWLAAAAAGAVYLIVNSWLVSTHNALRRRGCAWDLWVRFIGEAGPGYAVALGIGGWIAIIADHSPALVLPIIVAIAGAHWAAARPSSRSLRQIAPFLAALVETAERRSFETVEHSERVSWWAERLARHVGVPESEADAIAVAAKLHDLGKIALGVPIGEDRDDGADAGPFHPNIAGDLLRRVPGLEGAARYLRAQAEWYDGSGSPDHLAGETIPLASRIIAVADAYDLALEHGPGAAGDGHERALARVRGRAGTQFDPGIVAALEALVSADVSRDASMGTRRTSPGDVRGPLLAAAGVRGGFPAAAGHAWTDRILRLEALRRVHPQATPQSPAPEAGGLPTSLLIVEQQEEERRRIARELHDEVGGTLTWLRCTLRTLPDLPAVREAQSGIDALTTQIRNISVDLRPPALDDLGLAAALVRHTQRYTSVTGIRVNLVHSGLDRRLPGQVETAAFRIIQEALTNVARHARVTEVTVCVRGRPRTLSVLVEDRGAGFDPRAARVAGTSSGLAGMRERALLLAGSFTVASRPGTGTRIEAHLPVDT</sequence>
<keyword evidence="9" id="KW-0812">Transmembrane</keyword>
<dbReference type="PROSITE" id="PS50109">
    <property type="entry name" value="HIS_KIN"/>
    <property type="match status" value="1"/>
</dbReference>
<keyword evidence="9" id="KW-0472">Membrane</keyword>
<evidence type="ECO:0000256" key="3">
    <source>
        <dbReference type="ARBA" id="ARBA00022553"/>
    </source>
</evidence>
<reference evidence="12 13" key="1">
    <citation type="journal article" date="2019" name="Nat. Microbiol.">
        <title>Mediterranean grassland soil C-N compound turnover is dependent on rainfall and depth, and is mediated by genomically divergent microorganisms.</title>
        <authorList>
            <person name="Diamond S."/>
            <person name="Andeer P.F."/>
            <person name="Li Z."/>
            <person name="Crits-Christoph A."/>
            <person name="Burstein D."/>
            <person name="Anantharaman K."/>
            <person name="Lane K.R."/>
            <person name="Thomas B.C."/>
            <person name="Pan C."/>
            <person name="Northen T.R."/>
            <person name="Banfield J.F."/>
        </authorList>
    </citation>
    <scope>NUCLEOTIDE SEQUENCE [LARGE SCALE GENOMIC DNA]</scope>
    <source>
        <strain evidence="12">NP_3</strain>
    </source>
</reference>
<keyword evidence="7" id="KW-0067">ATP-binding</keyword>
<comment type="catalytic activity">
    <reaction evidence="1">
        <text>ATP + protein L-histidine = ADP + protein N-phospho-L-histidine.</text>
        <dbReference type="EC" id="2.7.13.3"/>
    </reaction>
</comment>
<evidence type="ECO:0000256" key="2">
    <source>
        <dbReference type="ARBA" id="ARBA00012438"/>
    </source>
</evidence>
<evidence type="ECO:0000256" key="7">
    <source>
        <dbReference type="ARBA" id="ARBA00022840"/>
    </source>
</evidence>
<feature type="transmembrane region" description="Helical" evidence="9">
    <location>
        <begin position="230"/>
        <end position="247"/>
    </location>
</feature>
<feature type="transmembrane region" description="Helical" evidence="9">
    <location>
        <begin position="92"/>
        <end position="115"/>
    </location>
</feature>
<dbReference type="SMART" id="SM00471">
    <property type="entry name" value="HDc"/>
    <property type="match status" value="1"/>
</dbReference>
<feature type="transmembrane region" description="Helical" evidence="9">
    <location>
        <begin position="58"/>
        <end position="80"/>
    </location>
</feature>
<dbReference type="PANTHER" id="PTHR24421">
    <property type="entry name" value="NITRATE/NITRITE SENSOR PROTEIN NARX-RELATED"/>
    <property type="match status" value="1"/>
</dbReference>
<evidence type="ECO:0000256" key="4">
    <source>
        <dbReference type="ARBA" id="ARBA00022679"/>
    </source>
</evidence>
<dbReference type="AlphaFoldDB" id="A0A537JYR3"/>
<feature type="domain" description="HD-GYP" evidence="11">
    <location>
        <begin position="253"/>
        <end position="444"/>
    </location>
</feature>
<dbReference type="EC" id="2.7.13.3" evidence="2"/>
<keyword evidence="4" id="KW-0808">Transferase</keyword>
<evidence type="ECO:0000313" key="13">
    <source>
        <dbReference type="Proteomes" id="UP000318509"/>
    </source>
</evidence>
<keyword evidence="8" id="KW-0902">Two-component regulatory system</keyword>